<dbReference type="NCBIfam" id="TIGR01571">
    <property type="entry name" value="A_thal_Cys_rich"/>
    <property type="match status" value="1"/>
</dbReference>
<dbReference type="EMBL" id="CAJVRM010000338">
    <property type="protein sequence ID" value="CAG8979807.1"/>
    <property type="molecule type" value="Genomic_DNA"/>
</dbReference>
<evidence type="ECO:0000313" key="2">
    <source>
        <dbReference type="EMBL" id="CAG8979807.1"/>
    </source>
</evidence>
<accession>A0A9N9LWJ0</accession>
<dbReference type="Proteomes" id="UP000701801">
    <property type="component" value="Unassembled WGS sequence"/>
</dbReference>
<dbReference type="OrthoDB" id="1045822at2759"/>
<sequence>MSDIKQSLPQPKSISTNMNFQQAKTPTGEAEWEHGLFDCFKGEDLLLGAQTYFCPCITYGKTQARTRDPTLGSYELVNTDCLMWTGAHCFGISWLLSCMKRTEIRESYNIRGDNVKDCLLSWCCNCCTLMQQEKEVIAKQKSGVVKQGYQAPTGMTIHGH</sequence>
<evidence type="ECO:0008006" key="4">
    <source>
        <dbReference type="Google" id="ProtNLM"/>
    </source>
</evidence>
<dbReference type="PANTHER" id="PTHR15907">
    <property type="entry name" value="DUF614 FAMILY PROTEIN-RELATED"/>
    <property type="match status" value="1"/>
</dbReference>
<dbReference type="AlphaFoldDB" id="A0A9N9LWJ0"/>
<dbReference type="InterPro" id="IPR006461">
    <property type="entry name" value="PLAC_motif_containing"/>
</dbReference>
<evidence type="ECO:0000313" key="3">
    <source>
        <dbReference type="Proteomes" id="UP000701801"/>
    </source>
</evidence>
<name>A0A9N9LWJ0_9HELO</name>
<proteinExistence type="predicted"/>
<dbReference type="Pfam" id="PF04749">
    <property type="entry name" value="PLAC8"/>
    <property type="match status" value="1"/>
</dbReference>
<protein>
    <recommendedName>
        <fullName evidence="4">PLAC8 family protein</fullName>
    </recommendedName>
</protein>
<gene>
    <name evidence="2" type="ORF">HYALB_00011258</name>
</gene>
<organism evidence="2 3">
    <name type="scientific">Hymenoscyphus albidus</name>
    <dbReference type="NCBI Taxonomy" id="595503"/>
    <lineage>
        <taxon>Eukaryota</taxon>
        <taxon>Fungi</taxon>
        <taxon>Dikarya</taxon>
        <taxon>Ascomycota</taxon>
        <taxon>Pezizomycotina</taxon>
        <taxon>Leotiomycetes</taxon>
        <taxon>Helotiales</taxon>
        <taxon>Helotiaceae</taxon>
        <taxon>Hymenoscyphus</taxon>
    </lineage>
</organism>
<reference evidence="2" key="1">
    <citation type="submission" date="2021-07" db="EMBL/GenBank/DDBJ databases">
        <authorList>
            <person name="Durling M."/>
        </authorList>
    </citation>
    <scope>NUCLEOTIDE SEQUENCE</scope>
</reference>
<evidence type="ECO:0000256" key="1">
    <source>
        <dbReference type="SAM" id="MobiDB-lite"/>
    </source>
</evidence>
<comment type="caution">
    <text evidence="2">The sequence shown here is derived from an EMBL/GenBank/DDBJ whole genome shotgun (WGS) entry which is preliminary data.</text>
</comment>
<feature type="region of interest" description="Disordered" evidence="1">
    <location>
        <begin position="1"/>
        <end position="20"/>
    </location>
</feature>
<keyword evidence="3" id="KW-1185">Reference proteome</keyword>